<reference evidence="1" key="1">
    <citation type="journal article" date="2023" name="G3 (Bethesda)">
        <title>A reference genome for the long-term kleptoplast-retaining sea slug Elysia crispata morphotype clarki.</title>
        <authorList>
            <person name="Eastman K.E."/>
            <person name="Pendleton A.L."/>
            <person name="Shaikh M.A."/>
            <person name="Suttiyut T."/>
            <person name="Ogas R."/>
            <person name="Tomko P."/>
            <person name="Gavelis G."/>
            <person name="Widhalm J.R."/>
            <person name="Wisecaver J.H."/>
        </authorList>
    </citation>
    <scope>NUCLEOTIDE SEQUENCE</scope>
    <source>
        <strain evidence="1">ECLA1</strain>
    </source>
</reference>
<sequence>MTILPQKSGIEPTRTARKTLPQYVWSCPKTHQFLYYVRLIVETSDETRPLSHLVHRSQVTRNQFLARVRRYARAFGGGSRDGHRKRSEFKLNPLVEGSRGVKPAVGVTHNLREQLPRFRGVKPAVGVTHNLREQLPRFRGVKPAVGVTHNLREQLPRFRGIKPAVGVTHNLREQLPRFRGVNYVVGETRSQSAESIIEEMRKLSERWKHGDTCQLSSGERVQVLYMPRYWSDVPIYCQD</sequence>
<dbReference type="AlphaFoldDB" id="A0AAE0YTG2"/>
<evidence type="ECO:0000313" key="2">
    <source>
        <dbReference type="Proteomes" id="UP001283361"/>
    </source>
</evidence>
<proteinExistence type="predicted"/>
<organism evidence="1 2">
    <name type="scientific">Elysia crispata</name>
    <name type="common">lettuce slug</name>
    <dbReference type="NCBI Taxonomy" id="231223"/>
    <lineage>
        <taxon>Eukaryota</taxon>
        <taxon>Metazoa</taxon>
        <taxon>Spiralia</taxon>
        <taxon>Lophotrochozoa</taxon>
        <taxon>Mollusca</taxon>
        <taxon>Gastropoda</taxon>
        <taxon>Heterobranchia</taxon>
        <taxon>Euthyneura</taxon>
        <taxon>Panpulmonata</taxon>
        <taxon>Sacoglossa</taxon>
        <taxon>Placobranchoidea</taxon>
        <taxon>Plakobranchidae</taxon>
        <taxon>Elysia</taxon>
    </lineage>
</organism>
<evidence type="ECO:0000313" key="1">
    <source>
        <dbReference type="EMBL" id="KAK3756625.1"/>
    </source>
</evidence>
<comment type="caution">
    <text evidence="1">The sequence shown here is derived from an EMBL/GenBank/DDBJ whole genome shotgun (WGS) entry which is preliminary data.</text>
</comment>
<protein>
    <submittedName>
        <fullName evidence="1">Uncharacterized protein</fullName>
    </submittedName>
</protein>
<gene>
    <name evidence="1" type="ORF">RRG08_045136</name>
</gene>
<accession>A0AAE0YTG2</accession>
<name>A0AAE0YTG2_9GAST</name>
<keyword evidence="2" id="KW-1185">Reference proteome</keyword>
<dbReference type="Proteomes" id="UP001283361">
    <property type="component" value="Unassembled WGS sequence"/>
</dbReference>
<dbReference type="EMBL" id="JAWDGP010005492">
    <property type="protein sequence ID" value="KAK3756625.1"/>
    <property type="molecule type" value="Genomic_DNA"/>
</dbReference>